<evidence type="ECO:0000256" key="1">
    <source>
        <dbReference type="ARBA" id="ARBA00022468"/>
    </source>
</evidence>
<dbReference type="PANTHER" id="PTHR23176">
    <property type="entry name" value="RHO/RAC/CDC GTPASE-ACTIVATING PROTEIN"/>
    <property type="match status" value="1"/>
</dbReference>
<dbReference type="STRING" id="1353952.A0A165HLU7"/>
<dbReference type="FunCoup" id="A0A165HLU7">
    <property type="interactions" value="250"/>
</dbReference>
<evidence type="ECO:0000256" key="3">
    <source>
        <dbReference type="SAM" id="Coils"/>
    </source>
</evidence>
<feature type="compositionally biased region" description="Low complexity" evidence="4">
    <location>
        <begin position="81"/>
        <end position="94"/>
    </location>
</feature>
<dbReference type="PROSITE" id="PS51741">
    <property type="entry name" value="F_BAR"/>
    <property type="match status" value="1"/>
</dbReference>
<reference evidence="7 8" key="1">
    <citation type="journal article" date="2016" name="Mol. Biol. Evol.">
        <title>Comparative Genomics of Early-Diverging Mushroom-Forming Fungi Provides Insights into the Origins of Lignocellulose Decay Capabilities.</title>
        <authorList>
            <person name="Nagy L.G."/>
            <person name="Riley R."/>
            <person name="Tritt A."/>
            <person name="Adam C."/>
            <person name="Daum C."/>
            <person name="Floudas D."/>
            <person name="Sun H."/>
            <person name="Yadav J.S."/>
            <person name="Pangilinan J."/>
            <person name="Larsson K.H."/>
            <person name="Matsuura K."/>
            <person name="Barry K."/>
            <person name="Labutti K."/>
            <person name="Kuo R."/>
            <person name="Ohm R.A."/>
            <person name="Bhattacharya S.S."/>
            <person name="Shirouzu T."/>
            <person name="Yoshinaga Y."/>
            <person name="Martin F.M."/>
            <person name="Grigoriev I.V."/>
            <person name="Hibbett D.S."/>
        </authorList>
    </citation>
    <scope>NUCLEOTIDE SEQUENCE [LARGE SCALE GENOMIC DNA]</scope>
    <source>
        <strain evidence="7 8">HHB12733</strain>
    </source>
</reference>
<feature type="compositionally biased region" description="Polar residues" evidence="4">
    <location>
        <begin position="19"/>
        <end position="36"/>
    </location>
</feature>
<feature type="compositionally biased region" description="Low complexity" evidence="4">
    <location>
        <begin position="1"/>
        <end position="18"/>
    </location>
</feature>
<dbReference type="GO" id="GO:0005096">
    <property type="term" value="F:GTPase activator activity"/>
    <property type="evidence" value="ECO:0007669"/>
    <property type="project" value="UniProtKB-KW"/>
</dbReference>
<sequence length="722" mass="80310">MLPRDSSSGASNHSARSNDAGSVSTKASDYANENSQAETAVPPPAALTPTHSNSAQKQQHEASQSPELPPLPALERISTQSRSSPAPSPTNTASFHQSQPSIDSVTFVQPSRSSRQGHERYPSQGTLNGSSAATPSWPQQDEEPEIVPTGFDEGVLRALCELDCGVPLLLDRIKQGIVSCREVATFFKKRAVLEDGYGRDLQKLSRLTGEQYSLSEGKAGSFVNSWHSALRIHETVAENRIRFALRLNEMSDELLNLAKEVERNRKQSKELGNRYERTLQDAEMATEKAKARFDSCAEELERLLVMKEGETMKEAGLTPRTNEKGGQSGKRVLGKAINKGGMLLKGKNPASLLRQEEDIRNRLTTSSDAYRKALLEAQHTRQEYFNFQLPRILRSLKECSDEIDLGTQYHLSRYAHLYESTLLGDGSALAPVPNPDSSAGIKDIMENIDSRGDFKVYMQNYAIANSVPKGPRREGPPEEQYVRSFQSATPIFADTWQLSFAPQHVNRASNEKIPMSPDKLMLPTFGVDLAEQMARDNVEVPRIMERCAYAIEANGIQSVGIYRLSGMTSRVNRLKAAFDRDVETPLLDEEAVTDINIVSGTLKLWLRELPEPLFTNALYPGFIEAAKIENDRLRHIRLHERVNDLPDANYATLKFLMGHLHRIQQHADVNQMRISNLSIVFGPTLLSPPIGGMPGVEKGAAFTDNQWQSRVSTFCCMYAVER</sequence>
<dbReference type="Pfam" id="PF00611">
    <property type="entry name" value="FCH"/>
    <property type="match status" value="1"/>
</dbReference>
<protein>
    <submittedName>
        <fullName evidence="7">RhoGAP-domain-containing protein</fullName>
    </submittedName>
</protein>
<feature type="domain" description="F-BAR" evidence="6">
    <location>
        <begin position="149"/>
        <end position="453"/>
    </location>
</feature>
<keyword evidence="1" id="KW-0343">GTPase activation</keyword>
<dbReference type="SMART" id="SM00324">
    <property type="entry name" value="RhoGAP"/>
    <property type="match status" value="1"/>
</dbReference>
<dbReference type="Pfam" id="PF00620">
    <property type="entry name" value="RhoGAP"/>
    <property type="match status" value="1"/>
</dbReference>
<dbReference type="Proteomes" id="UP000076842">
    <property type="component" value="Unassembled WGS sequence"/>
</dbReference>
<feature type="compositionally biased region" description="Polar residues" evidence="4">
    <location>
        <begin position="95"/>
        <end position="114"/>
    </location>
</feature>
<dbReference type="GO" id="GO:0005737">
    <property type="term" value="C:cytoplasm"/>
    <property type="evidence" value="ECO:0007669"/>
    <property type="project" value="TreeGrafter"/>
</dbReference>
<feature type="coiled-coil region" evidence="3">
    <location>
        <begin position="244"/>
        <end position="278"/>
    </location>
</feature>
<organism evidence="7 8">
    <name type="scientific">Calocera cornea HHB12733</name>
    <dbReference type="NCBI Taxonomy" id="1353952"/>
    <lineage>
        <taxon>Eukaryota</taxon>
        <taxon>Fungi</taxon>
        <taxon>Dikarya</taxon>
        <taxon>Basidiomycota</taxon>
        <taxon>Agaricomycotina</taxon>
        <taxon>Dacrymycetes</taxon>
        <taxon>Dacrymycetales</taxon>
        <taxon>Dacrymycetaceae</taxon>
        <taxon>Calocera</taxon>
    </lineage>
</organism>
<keyword evidence="8" id="KW-1185">Reference proteome</keyword>
<name>A0A165HLU7_9BASI</name>
<dbReference type="GO" id="GO:0007165">
    <property type="term" value="P:signal transduction"/>
    <property type="evidence" value="ECO:0007669"/>
    <property type="project" value="InterPro"/>
</dbReference>
<keyword evidence="2 3" id="KW-0175">Coiled coil</keyword>
<accession>A0A165HLU7</accession>
<dbReference type="PANTHER" id="PTHR23176:SF134">
    <property type="entry name" value="RHO-TYPE GTPASE-ACTIVATING PROTEIN"/>
    <property type="match status" value="1"/>
</dbReference>
<dbReference type="InParanoid" id="A0A165HLU7"/>
<feature type="compositionally biased region" description="Polar residues" evidence="4">
    <location>
        <begin position="51"/>
        <end position="66"/>
    </location>
</feature>
<dbReference type="EMBL" id="KV423940">
    <property type="protein sequence ID" value="KZT59454.1"/>
    <property type="molecule type" value="Genomic_DNA"/>
</dbReference>
<dbReference type="InterPro" id="IPR008936">
    <property type="entry name" value="Rho_GTPase_activation_prot"/>
</dbReference>
<dbReference type="SUPFAM" id="SSF48350">
    <property type="entry name" value="GTPase activation domain, GAP"/>
    <property type="match status" value="1"/>
</dbReference>
<dbReference type="PROSITE" id="PS50238">
    <property type="entry name" value="RHOGAP"/>
    <property type="match status" value="1"/>
</dbReference>
<feature type="region of interest" description="Disordered" evidence="4">
    <location>
        <begin position="1"/>
        <end position="146"/>
    </location>
</feature>
<gene>
    <name evidence="7" type="ORF">CALCODRAFT_430902</name>
</gene>
<dbReference type="Gene3D" id="1.10.555.10">
    <property type="entry name" value="Rho GTPase activation protein"/>
    <property type="match status" value="1"/>
</dbReference>
<dbReference type="Gene3D" id="1.20.1270.60">
    <property type="entry name" value="Arfaptin homology (AH) domain/BAR domain"/>
    <property type="match status" value="1"/>
</dbReference>
<feature type="domain" description="Rho-GAP" evidence="5">
    <location>
        <begin position="527"/>
        <end position="722"/>
    </location>
</feature>
<evidence type="ECO:0000313" key="7">
    <source>
        <dbReference type="EMBL" id="KZT59454.1"/>
    </source>
</evidence>
<dbReference type="SUPFAM" id="SSF103657">
    <property type="entry name" value="BAR/IMD domain-like"/>
    <property type="match status" value="1"/>
</dbReference>
<evidence type="ECO:0000259" key="5">
    <source>
        <dbReference type="PROSITE" id="PS50238"/>
    </source>
</evidence>
<dbReference type="InterPro" id="IPR027267">
    <property type="entry name" value="AH/BAR_dom_sf"/>
</dbReference>
<dbReference type="InterPro" id="IPR000198">
    <property type="entry name" value="RhoGAP_dom"/>
</dbReference>
<dbReference type="SMART" id="SM00055">
    <property type="entry name" value="FCH"/>
    <property type="match status" value="1"/>
</dbReference>
<feature type="compositionally biased region" description="Polar residues" evidence="4">
    <location>
        <begin position="123"/>
        <end position="139"/>
    </location>
</feature>
<dbReference type="InterPro" id="IPR001060">
    <property type="entry name" value="FCH_dom"/>
</dbReference>
<dbReference type="InterPro" id="IPR031160">
    <property type="entry name" value="F_BAR_dom"/>
</dbReference>
<evidence type="ECO:0000259" key="6">
    <source>
        <dbReference type="PROSITE" id="PS51741"/>
    </source>
</evidence>
<evidence type="ECO:0000256" key="2">
    <source>
        <dbReference type="PROSITE-ProRule" id="PRU01077"/>
    </source>
</evidence>
<dbReference type="AlphaFoldDB" id="A0A165HLU7"/>
<evidence type="ECO:0000256" key="4">
    <source>
        <dbReference type="SAM" id="MobiDB-lite"/>
    </source>
</evidence>
<dbReference type="OrthoDB" id="79452at2759"/>
<dbReference type="InterPro" id="IPR050729">
    <property type="entry name" value="Rho-GAP"/>
</dbReference>
<evidence type="ECO:0000313" key="8">
    <source>
        <dbReference type="Proteomes" id="UP000076842"/>
    </source>
</evidence>
<proteinExistence type="predicted"/>